<feature type="non-terminal residue" evidence="1">
    <location>
        <position position="86"/>
    </location>
</feature>
<protein>
    <recommendedName>
        <fullName evidence="3">Helix-turn-helix domain-containing protein</fullName>
    </recommendedName>
</protein>
<name>A0A498RE10_9FIRM</name>
<sequence length="86" mass="9584">MQKLVDGDFTLAQAASSLGLSNRQVIRLKKGFIQEGPAVLIHKNTNCKPAHALGDELAAKIISLKQSELYRDANFLHFQELLSRHE</sequence>
<gene>
    <name evidence="1" type="ORF">LUCI_4453</name>
</gene>
<evidence type="ECO:0000313" key="2">
    <source>
        <dbReference type="Proteomes" id="UP000277811"/>
    </source>
</evidence>
<evidence type="ECO:0008006" key="3">
    <source>
        <dbReference type="Google" id="ProtNLM"/>
    </source>
</evidence>
<proteinExistence type="predicted"/>
<evidence type="ECO:0000313" key="1">
    <source>
        <dbReference type="EMBL" id="VBB09167.1"/>
    </source>
</evidence>
<dbReference type="EMBL" id="UPPP01000107">
    <property type="protein sequence ID" value="VBB09167.1"/>
    <property type="molecule type" value="Genomic_DNA"/>
</dbReference>
<keyword evidence="2" id="KW-1185">Reference proteome</keyword>
<reference evidence="1 2" key="1">
    <citation type="submission" date="2018-06" db="EMBL/GenBank/DDBJ databases">
        <authorList>
            <person name="Strepis N."/>
        </authorList>
    </citation>
    <scope>NUCLEOTIDE SEQUENCE [LARGE SCALE GENOMIC DNA]</scope>
    <source>
        <strain evidence="1">LUCI</strain>
    </source>
</reference>
<dbReference type="Proteomes" id="UP000277811">
    <property type="component" value="Unassembled WGS sequence"/>
</dbReference>
<dbReference type="AlphaFoldDB" id="A0A498RE10"/>
<accession>A0A498RE10</accession>
<organism evidence="1 2">
    <name type="scientific">Lucifera butyrica</name>
    <dbReference type="NCBI Taxonomy" id="1351585"/>
    <lineage>
        <taxon>Bacteria</taxon>
        <taxon>Bacillati</taxon>
        <taxon>Bacillota</taxon>
        <taxon>Negativicutes</taxon>
        <taxon>Veillonellales</taxon>
        <taxon>Veillonellaceae</taxon>
        <taxon>Lucifera</taxon>
    </lineage>
</organism>